<evidence type="ECO:0000313" key="4">
    <source>
        <dbReference type="Proteomes" id="UP000784294"/>
    </source>
</evidence>
<dbReference type="AlphaFoldDB" id="A0A3S5CP01"/>
<feature type="transmembrane region" description="Helical" evidence="2">
    <location>
        <begin position="20"/>
        <end position="40"/>
    </location>
</feature>
<name>A0A3S5CP01_9PLAT</name>
<dbReference type="EMBL" id="CAAALY010068561">
    <property type="protein sequence ID" value="VEL24594.1"/>
    <property type="molecule type" value="Genomic_DNA"/>
</dbReference>
<organism evidence="3 4">
    <name type="scientific">Protopolystoma xenopodis</name>
    <dbReference type="NCBI Taxonomy" id="117903"/>
    <lineage>
        <taxon>Eukaryota</taxon>
        <taxon>Metazoa</taxon>
        <taxon>Spiralia</taxon>
        <taxon>Lophotrochozoa</taxon>
        <taxon>Platyhelminthes</taxon>
        <taxon>Monogenea</taxon>
        <taxon>Polyopisthocotylea</taxon>
        <taxon>Polystomatidea</taxon>
        <taxon>Polystomatidae</taxon>
        <taxon>Protopolystoma</taxon>
    </lineage>
</organism>
<keyword evidence="2" id="KW-0472">Membrane</keyword>
<proteinExistence type="predicted"/>
<dbReference type="Proteomes" id="UP000784294">
    <property type="component" value="Unassembled WGS sequence"/>
</dbReference>
<feature type="compositionally biased region" description="Low complexity" evidence="1">
    <location>
        <begin position="83"/>
        <end position="94"/>
    </location>
</feature>
<dbReference type="PROSITE" id="PS51257">
    <property type="entry name" value="PROKAR_LIPOPROTEIN"/>
    <property type="match status" value="1"/>
</dbReference>
<accession>A0A3S5CP01</accession>
<feature type="region of interest" description="Disordered" evidence="1">
    <location>
        <begin position="75"/>
        <end position="94"/>
    </location>
</feature>
<evidence type="ECO:0000256" key="1">
    <source>
        <dbReference type="SAM" id="MobiDB-lite"/>
    </source>
</evidence>
<reference evidence="3" key="1">
    <citation type="submission" date="2018-11" db="EMBL/GenBank/DDBJ databases">
        <authorList>
            <consortium name="Pathogen Informatics"/>
        </authorList>
    </citation>
    <scope>NUCLEOTIDE SEQUENCE</scope>
</reference>
<comment type="caution">
    <text evidence="3">The sequence shown here is derived from an EMBL/GenBank/DDBJ whole genome shotgun (WGS) entry which is preliminary data.</text>
</comment>
<evidence type="ECO:0000256" key="2">
    <source>
        <dbReference type="SAM" id="Phobius"/>
    </source>
</evidence>
<keyword evidence="2" id="KW-1133">Transmembrane helix</keyword>
<keyword evidence="4" id="KW-1185">Reference proteome</keyword>
<sequence length="259" mass="27276">MHKSGYRSHNTFTSFLHTQIICGILSACCSVLCMLAAVFAGHHGSWLSGHASICLSSEPSHPAAAAAAAARINLPSTGNPNPASSTAAGTGETANSANGKTAIVSLARSASVPISSVTGSVGPINPFYFHNFNSLTTTRVEPLSKVQPKADPIRFPATPTIDNAVPILSTPAFPQLESRSESEAVLSKIVDYGKHFEEMDGIKRVPSSVVRADEAQNGKGRPGDGEMTIREDEFLMVMRPIQVPCCADIKAGRLQGCRC</sequence>
<protein>
    <submittedName>
        <fullName evidence="3">Uncharacterized protein</fullName>
    </submittedName>
</protein>
<keyword evidence="2" id="KW-0812">Transmembrane</keyword>
<evidence type="ECO:0000313" key="3">
    <source>
        <dbReference type="EMBL" id="VEL24594.1"/>
    </source>
</evidence>
<gene>
    <name evidence="3" type="ORF">PXEA_LOCUS18034</name>
</gene>